<name>A0A7C8JM96_ORBOL</name>
<feature type="region of interest" description="Disordered" evidence="1">
    <location>
        <begin position="329"/>
        <end position="354"/>
    </location>
</feature>
<organism evidence="3 4">
    <name type="scientific">Orbilia oligospora</name>
    <name type="common">Nematode-trapping fungus</name>
    <name type="synonym">Arthrobotrys oligospora</name>
    <dbReference type="NCBI Taxonomy" id="2813651"/>
    <lineage>
        <taxon>Eukaryota</taxon>
        <taxon>Fungi</taxon>
        <taxon>Dikarya</taxon>
        <taxon>Ascomycota</taxon>
        <taxon>Pezizomycotina</taxon>
        <taxon>Orbiliomycetes</taxon>
        <taxon>Orbiliales</taxon>
        <taxon>Orbiliaceae</taxon>
        <taxon>Orbilia</taxon>
    </lineage>
</organism>
<evidence type="ECO:0000313" key="3">
    <source>
        <dbReference type="EMBL" id="KAF3127306.1"/>
    </source>
</evidence>
<feature type="compositionally biased region" description="Acidic residues" evidence="1">
    <location>
        <begin position="105"/>
        <end position="114"/>
    </location>
</feature>
<evidence type="ECO:0000313" key="4">
    <source>
        <dbReference type="Proteomes" id="UP000480548"/>
    </source>
</evidence>
<feature type="compositionally biased region" description="Acidic residues" evidence="1">
    <location>
        <begin position="335"/>
        <end position="344"/>
    </location>
</feature>
<dbReference type="Pfam" id="PF24494">
    <property type="entry name" value="DUF7587"/>
    <property type="match status" value="1"/>
</dbReference>
<reference evidence="3 4" key="1">
    <citation type="submission" date="2019-06" db="EMBL/GenBank/DDBJ databases">
        <authorList>
            <person name="Palmer J.M."/>
        </authorList>
    </citation>
    <scope>NUCLEOTIDE SEQUENCE [LARGE SCALE GENOMIC DNA]</scope>
    <source>
        <strain evidence="3 4">TWF703</strain>
    </source>
</reference>
<protein>
    <recommendedName>
        <fullName evidence="2">DUF7587 domain-containing protein</fullName>
    </recommendedName>
</protein>
<evidence type="ECO:0000259" key="2">
    <source>
        <dbReference type="Pfam" id="PF24494"/>
    </source>
</evidence>
<feature type="region of interest" description="Disordered" evidence="1">
    <location>
        <begin position="647"/>
        <end position="668"/>
    </location>
</feature>
<evidence type="ECO:0000256" key="1">
    <source>
        <dbReference type="SAM" id="MobiDB-lite"/>
    </source>
</evidence>
<sequence>MFCEELKKEVSRADMEGRMDKTGGVTELMVENNETSIIFEEDHDVRMNTPEMEDPKFTLSNINYGIHEEEEEETWPTLSTSKRPETLTQLPEEEEERNLLHCSDNDQDDEDDDSGYWTGRKRIRISVNKYKSRKPTLHSPEGDHLAFDRISPNSKYYKTPFVPGEKPVNRVLFPSAARRKKNIVENREQENIQLEENDGVDNDTTELELQEPEPKNIYDPLTPYRHMWTDSNLVVLYVLRRCGRDRNLNIFKDIFIDTSFTDPEGKWNAVKEELIAAAESAGVHLIPRERDDDEVIKMYREVKKKREILQMRERLSAFSYTTPVKSPLFLTDDSSSSDDGDEVPDTPCKVPANYSSETKKRKFMALHDKAEAPARNNGRKLKLPTDILFRYSDGESFGYNSDTIIRAGLFRDISQPVPEPLEMNSPEFDKHAANHLNREKIPTPMISTSNSLMWVLRKAALSRRWTSATNPRITIIDPRHLKKTYRASDFITGLCKRQPMIPAAHRYGGHYDILVWAEIPKQAIVNVIGYFELLHATSIPRHIHIHFRMDIVSRVKINSVIYGMKFAVACSEEIERAVEDFSFIMLGKAVATDLRDKFITNVSIDWGLGARQENQDVSKYFLPRWAATDAQQLLRLDANMFRKEDQVNSGINQGQDSGLLENSNGQLT</sequence>
<dbReference type="InterPro" id="IPR056009">
    <property type="entry name" value="DUF7587"/>
</dbReference>
<accession>A0A7C8JM96</accession>
<gene>
    <name evidence="3" type="ORF">TWF703_010002</name>
</gene>
<feature type="region of interest" description="Disordered" evidence="1">
    <location>
        <begin position="70"/>
        <end position="116"/>
    </location>
</feature>
<feature type="domain" description="DUF7587" evidence="2">
    <location>
        <begin position="386"/>
        <end position="529"/>
    </location>
</feature>
<comment type="caution">
    <text evidence="3">The sequence shown here is derived from an EMBL/GenBank/DDBJ whole genome shotgun (WGS) entry which is preliminary data.</text>
</comment>
<proteinExistence type="predicted"/>
<dbReference type="Proteomes" id="UP000480548">
    <property type="component" value="Unassembled WGS sequence"/>
</dbReference>
<dbReference type="AlphaFoldDB" id="A0A7C8JM96"/>
<dbReference type="EMBL" id="WIQZ01000078">
    <property type="protein sequence ID" value="KAF3127306.1"/>
    <property type="molecule type" value="Genomic_DNA"/>
</dbReference>